<feature type="transmembrane region" description="Helical" evidence="10">
    <location>
        <begin position="904"/>
        <end position="928"/>
    </location>
</feature>
<keyword evidence="3" id="KW-0813">Transport</keyword>
<dbReference type="PANTHER" id="PTHR22601">
    <property type="entry name" value="ISP4 LIKE PROTEIN"/>
    <property type="match status" value="1"/>
</dbReference>
<evidence type="ECO:0000256" key="9">
    <source>
        <dbReference type="SAM" id="MobiDB-lite"/>
    </source>
</evidence>
<dbReference type="GO" id="GO:0015031">
    <property type="term" value="P:protein transport"/>
    <property type="evidence" value="ECO:0007669"/>
    <property type="project" value="UniProtKB-KW"/>
</dbReference>
<dbReference type="InterPro" id="IPR004813">
    <property type="entry name" value="OPT"/>
</dbReference>
<organism evidence="11 12">
    <name type="scientific">Puccinia sorghi</name>
    <dbReference type="NCBI Taxonomy" id="27349"/>
    <lineage>
        <taxon>Eukaryota</taxon>
        <taxon>Fungi</taxon>
        <taxon>Dikarya</taxon>
        <taxon>Basidiomycota</taxon>
        <taxon>Pucciniomycotina</taxon>
        <taxon>Pucciniomycetes</taxon>
        <taxon>Pucciniales</taxon>
        <taxon>Pucciniaceae</taxon>
        <taxon>Puccinia</taxon>
    </lineage>
</organism>
<keyword evidence="7 10" id="KW-1133">Transmembrane helix</keyword>
<dbReference type="Pfam" id="PF03169">
    <property type="entry name" value="OPT"/>
    <property type="match status" value="1"/>
</dbReference>
<dbReference type="EMBL" id="LAVV01007947">
    <property type="protein sequence ID" value="KNZ54240.1"/>
    <property type="molecule type" value="Genomic_DNA"/>
</dbReference>
<comment type="caution">
    <text evidence="11">The sequence shown here is derived from an EMBL/GenBank/DDBJ whole genome shotgun (WGS) entry which is preliminary data.</text>
</comment>
<evidence type="ECO:0000256" key="3">
    <source>
        <dbReference type="ARBA" id="ARBA00022448"/>
    </source>
</evidence>
<comment type="subcellular location">
    <subcellularLocation>
        <location evidence="1">Membrane</location>
        <topology evidence="1">Multi-pass membrane protein</topology>
    </subcellularLocation>
</comment>
<feature type="transmembrane region" description="Helical" evidence="10">
    <location>
        <begin position="414"/>
        <end position="438"/>
    </location>
</feature>
<keyword evidence="6" id="KW-0653">Protein transport</keyword>
<keyword evidence="12" id="KW-1185">Reference proteome</keyword>
<dbReference type="Proteomes" id="UP000037035">
    <property type="component" value="Unassembled WGS sequence"/>
</dbReference>
<gene>
    <name evidence="11" type="ORF">VP01_2g8</name>
</gene>
<comment type="similarity">
    <text evidence="2">Belongs to the oligopeptide OPT transporter family.</text>
</comment>
<feature type="transmembrane region" description="Helical" evidence="10">
    <location>
        <begin position="851"/>
        <end position="869"/>
    </location>
</feature>
<dbReference type="GO" id="GO:0035673">
    <property type="term" value="F:oligopeptide transmembrane transporter activity"/>
    <property type="evidence" value="ECO:0007669"/>
    <property type="project" value="InterPro"/>
</dbReference>
<feature type="transmembrane region" description="Helical" evidence="10">
    <location>
        <begin position="819"/>
        <end position="839"/>
    </location>
</feature>
<evidence type="ECO:0000256" key="5">
    <source>
        <dbReference type="ARBA" id="ARBA00022856"/>
    </source>
</evidence>
<keyword evidence="8 10" id="KW-0472">Membrane</keyword>
<evidence type="ECO:0000313" key="12">
    <source>
        <dbReference type="Proteomes" id="UP000037035"/>
    </source>
</evidence>
<feature type="transmembrane region" description="Helical" evidence="10">
    <location>
        <begin position="585"/>
        <end position="607"/>
    </location>
</feature>
<accession>A0A0L6V251</accession>
<keyword evidence="5" id="KW-0571">Peptide transport</keyword>
<protein>
    <submittedName>
        <fullName evidence="11">Putative oligopeptide transporter</fullName>
    </submittedName>
</protein>
<dbReference type="VEuPathDB" id="FungiDB:VP01_2g8"/>
<name>A0A0L6V251_9BASI</name>
<evidence type="ECO:0000256" key="1">
    <source>
        <dbReference type="ARBA" id="ARBA00004141"/>
    </source>
</evidence>
<feature type="transmembrane region" description="Helical" evidence="10">
    <location>
        <begin position="556"/>
        <end position="579"/>
    </location>
</feature>
<evidence type="ECO:0000256" key="6">
    <source>
        <dbReference type="ARBA" id="ARBA00022927"/>
    </source>
</evidence>
<sequence>MANETAAVPGPRKRTTVPRADQHDEDKVLADDIDMREDVSVLLKEPLEKVPPHHYPSSTTYLELAGQKIQAQDDKFLSQHALKEAFVGKDPNTSDPFDETAVVPEAQEGDDDPDMPTVTVRACLIGLIMTIFGAAVSQLKLVPVFPALDLRLQASASPPPPVIHPGESTKIWLGCACYMLIQCNPAGMFDFRESICQDTRSCLVEPRSLDGGKLPLQLKRRCLLPSWPQLVPPVRPALKLVPHQFRYDHDTQPPLICFSSTDACQSRPFLQSPIVSPYRHHDASQYVLPSVALFKSLCEYTPDVEEKVNVFSKAFLGITLCGRKFLPIRGPYEVSTDHNRSSAFQIVDQIIPTYIAPALQAISPWCLTLPQDSAITNIFGGSLVAEGMGLFAFCSDWTIVPMGRCSFLCSRRYVIFHSITEWASVAFAIFLMGAAYRFNWFGKLQLFMYQKFTGGGPQLPFISFDILDSHGKRYNLTTTIYKNGTENFQGVEKLGLPWYPVTFIVGKIGVCLAVTSAITNVLLYNWPEIKAAFGRGGDGEAGEDPHRKLTKKYAQFPAWAFALLAITFAALAFLCSYLGDSGMSIVALVTAFCISAAAETSLSPSVWPLDSFMQRLESACTVMVSWPFQLQTSDVNISKRTAVCCSQVTPLLTDGSLSFFLNCEICFPRYGSTSVGQSIFMLRDLKLGQYMHLSPVIVGGLLTIDRDVSASQSILLACWLAHSLSLPSDGRLVGGMTHYIMMVAILSTQRDVLLLPNGNGVFTGMALSTFAAESTTFAIFFKIPNQASCSPRPDVSHNLLSSPSWGVFSRKLYLTGQRYAIVPYSLVIGFLLPIPLFLLHLWKPRCGFDKFNVSLFCSSIFGAIGGTSFRKCDFGKNCRHDASLVYSVLFAQISLPVVSHEFNLYIYMLSAAFDGGTQFTMFILTLTLQGGAGFKVDMPTYFLNPKGTRDYCYLPSAKH</sequence>
<dbReference type="GO" id="GO:0016020">
    <property type="term" value="C:membrane"/>
    <property type="evidence" value="ECO:0007669"/>
    <property type="project" value="UniProtKB-SubCell"/>
</dbReference>
<proteinExistence type="inferred from homology"/>
<evidence type="ECO:0000256" key="8">
    <source>
        <dbReference type="ARBA" id="ARBA00023136"/>
    </source>
</evidence>
<dbReference type="InterPro" id="IPR004648">
    <property type="entry name" value="Oligpept_transpt"/>
</dbReference>
<evidence type="ECO:0000256" key="10">
    <source>
        <dbReference type="SAM" id="Phobius"/>
    </source>
</evidence>
<evidence type="ECO:0000256" key="2">
    <source>
        <dbReference type="ARBA" id="ARBA00008807"/>
    </source>
</evidence>
<evidence type="ECO:0000313" key="11">
    <source>
        <dbReference type="EMBL" id="KNZ54240.1"/>
    </source>
</evidence>
<keyword evidence="4 10" id="KW-0812">Transmembrane</keyword>
<dbReference type="OrthoDB" id="2501458at2759"/>
<evidence type="ECO:0000256" key="4">
    <source>
        <dbReference type="ARBA" id="ARBA00022692"/>
    </source>
</evidence>
<reference evidence="11 12" key="1">
    <citation type="submission" date="2015-08" db="EMBL/GenBank/DDBJ databases">
        <title>Next Generation Sequencing and Analysis of the Genome of Puccinia sorghi L Schw, the Causal Agent of Maize Common Rust.</title>
        <authorList>
            <person name="Rochi L."/>
            <person name="Burguener G."/>
            <person name="Darino M."/>
            <person name="Turjanski A."/>
            <person name="Kreff E."/>
            <person name="Dieguez M.J."/>
            <person name="Sacco F."/>
        </authorList>
    </citation>
    <scope>NUCLEOTIDE SEQUENCE [LARGE SCALE GENOMIC DNA]</scope>
    <source>
        <strain evidence="11 12">RO10H11247</strain>
    </source>
</reference>
<feature type="region of interest" description="Disordered" evidence="9">
    <location>
        <begin position="1"/>
        <end position="28"/>
    </location>
</feature>
<feature type="transmembrane region" description="Helical" evidence="10">
    <location>
        <begin position="881"/>
        <end position="898"/>
    </location>
</feature>
<dbReference type="AlphaFoldDB" id="A0A0L6V251"/>
<evidence type="ECO:0000256" key="7">
    <source>
        <dbReference type="ARBA" id="ARBA00022989"/>
    </source>
</evidence>